<accession>A0A1V8S7X6</accession>
<dbReference type="InterPro" id="IPR002938">
    <property type="entry name" value="FAD-bd"/>
</dbReference>
<organism evidence="7 8">
    <name type="scientific">Cryoendolithus antarcticus</name>
    <dbReference type="NCBI Taxonomy" id="1507870"/>
    <lineage>
        <taxon>Eukaryota</taxon>
        <taxon>Fungi</taxon>
        <taxon>Dikarya</taxon>
        <taxon>Ascomycota</taxon>
        <taxon>Pezizomycotina</taxon>
        <taxon>Dothideomycetes</taxon>
        <taxon>Dothideomycetidae</taxon>
        <taxon>Cladosporiales</taxon>
        <taxon>Cladosporiaceae</taxon>
        <taxon>Cryoendolithus</taxon>
    </lineage>
</organism>
<name>A0A1V8S7X6_9PEZI</name>
<evidence type="ECO:0000256" key="5">
    <source>
        <dbReference type="ARBA" id="ARBA00023033"/>
    </source>
</evidence>
<evidence type="ECO:0000313" key="8">
    <source>
        <dbReference type="Proteomes" id="UP000192596"/>
    </source>
</evidence>
<dbReference type="InParanoid" id="A0A1V8S7X6"/>
<keyword evidence="4" id="KW-0560">Oxidoreductase</keyword>
<dbReference type="PANTHER" id="PTHR13789">
    <property type="entry name" value="MONOOXYGENASE"/>
    <property type="match status" value="1"/>
</dbReference>
<feature type="domain" description="FAD-binding" evidence="6">
    <location>
        <begin position="76"/>
        <end position="287"/>
    </location>
</feature>
<proteinExistence type="inferred from homology"/>
<dbReference type="OrthoDB" id="1047367at2759"/>
<dbReference type="GO" id="GO:0071949">
    <property type="term" value="F:FAD binding"/>
    <property type="evidence" value="ECO:0007669"/>
    <property type="project" value="InterPro"/>
</dbReference>
<keyword evidence="3" id="KW-0274">FAD</keyword>
<dbReference type="PANTHER" id="PTHR13789:SF261">
    <property type="entry name" value="HYDROXYLASE, PUTATIVE (AFU_ORTHOLOGUE AFUA_7G00590)-RELATED"/>
    <property type="match status" value="1"/>
</dbReference>
<gene>
    <name evidence="7" type="ORF">B0A48_18683</name>
</gene>
<keyword evidence="5" id="KW-0503">Monooxygenase</keyword>
<dbReference type="SUPFAM" id="SSF51905">
    <property type="entry name" value="FAD/NAD(P)-binding domain"/>
    <property type="match status" value="1"/>
</dbReference>
<dbReference type="InterPro" id="IPR036188">
    <property type="entry name" value="FAD/NAD-bd_sf"/>
</dbReference>
<evidence type="ECO:0000256" key="3">
    <source>
        <dbReference type="ARBA" id="ARBA00022827"/>
    </source>
</evidence>
<protein>
    <recommendedName>
        <fullName evidence="6">FAD-binding domain-containing protein</fullName>
    </recommendedName>
</protein>
<keyword evidence="2" id="KW-0285">Flavoprotein</keyword>
<dbReference type="Gene3D" id="3.50.50.60">
    <property type="entry name" value="FAD/NAD(P)-binding domain"/>
    <property type="match status" value="1"/>
</dbReference>
<evidence type="ECO:0000259" key="6">
    <source>
        <dbReference type="Pfam" id="PF01494"/>
    </source>
</evidence>
<dbReference type="AlphaFoldDB" id="A0A1V8S7X6"/>
<dbReference type="GO" id="GO:0004497">
    <property type="term" value="F:monooxygenase activity"/>
    <property type="evidence" value="ECO:0007669"/>
    <property type="project" value="UniProtKB-KW"/>
</dbReference>
<dbReference type="Proteomes" id="UP000192596">
    <property type="component" value="Unassembled WGS sequence"/>
</dbReference>
<dbReference type="Pfam" id="PF01494">
    <property type="entry name" value="FAD_binding_3"/>
    <property type="match status" value="1"/>
</dbReference>
<dbReference type="EMBL" id="NAJO01000104">
    <property type="protein sequence ID" value="OQN95354.1"/>
    <property type="molecule type" value="Genomic_DNA"/>
</dbReference>
<evidence type="ECO:0000256" key="2">
    <source>
        <dbReference type="ARBA" id="ARBA00022630"/>
    </source>
</evidence>
<comment type="caution">
    <text evidence="7">The sequence shown here is derived from an EMBL/GenBank/DDBJ whole genome shotgun (WGS) entry which is preliminary data.</text>
</comment>
<evidence type="ECO:0000313" key="7">
    <source>
        <dbReference type="EMBL" id="OQN95354.1"/>
    </source>
</evidence>
<sequence length="343" mass="38101">MPWLFVIPTKRPPLGALPGPWLFVHGILPHLRAALHAQLRDTATSQDGNGPPAKVTYSCRVASFDAENETVSFDDGSTKRGDLIIGADGVTSVTRKQIDPNIQVKYGRHSAFRFLVSEKEALADLRTSTWFSTRSTMDIWYSADSKVVMYRCQDNELLNFVCIHPASKSSTIAGDWHKLAEKGVLLELFSEFEPRVLAMLEKADPKSLRVYPLLDMNTLPSFISATGRLASLGDAAHPFLPHLAQGGAMAIEDGVSLGVVMSQLDSVEEVPERLKLYKQARYERATVIQEYTCRVGGDSVKQNEHSAAKLSLNDYMQYPYSHDEHLASEDILRNHLRSKQSGV</sequence>
<reference evidence="8" key="1">
    <citation type="submission" date="2017-03" db="EMBL/GenBank/DDBJ databases">
        <title>Genomes of endolithic fungi from Antarctica.</title>
        <authorList>
            <person name="Coleine C."/>
            <person name="Masonjones S."/>
            <person name="Stajich J.E."/>
        </authorList>
    </citation>
    <scope>NUCLEOTIDE SEQUENCE [LARGE SCALE GENOMIC DNA]</scope>
    <source>
        <strain evidence="8">CCFEE 5527</strain>
    </source>
</reference>
<evidence type="ECO:0000256" key="1">
    <source>
        <dbReference type="ARBA" id="ARBA00007992"/>
    </source>
</evidence>
<comment type="similarity">
    <text evidence="1">Belongs to the paxM FAD-dependent monooxygenase family.</text>
</comment>
<keyword evidence="8" id="KW-1185">Reference proteome</keyword>
<dbReference type="STRING" id="1507870.A0A1V8S7X6"/>
<dbReference type="PRINTS" id="PR00420">
    <property type="entry name" value="RNGMNOXGNASE"/>
</dbReference>
<dbReference type="SUPFAM" id="SSF54373">
    <property type="entry name" value="FAD-linked reductases, C-terminal domain"/>
    <property type="match status" value="1"/>
</dbReference>
<dbReference type="InterPro" id="IPR050493">
    <property type="entry name" value="FAD-dep_Monooxygenase_BioMet"/>
</dbReference>
<evidence type="ECO:0000256" key="4">
    <source>
        <dbReference type="ARBA" id="ARBA00023002"/>
    </source>
</evidence>